<feature type="domain" description="FAD/NAD(P)-binding" evidence="4">
    <location>
        <begin position="137"/>
        <end position="435"/>
    </location>
</feature>
<keyword evidence="2" id="KW-0285">Flavoprotein</keyword>
<dbReference type="PRINTS" id="PR00469">
    <property type="entry name" value="PNDRDTASEII"/>
</dbReference>
<dbReference type="Gene3D" id="3.50.50.60">
    <property type="entry name" value="FAD/NAD(P)-binding domain"/>
    <property type="match status" value="2"/>
</dbReference>
<dbReference type="Proteomes" id="UP001500827">
    <property type="component" value="Unassembled WGS sequence"/>
</dbReference>
<dbReference type="InterPro" id="IPR036188">
    <property type="entry name" value="FAD/NAD-bd_sf"/>
</dbReference>
<keyword evidence="3" id="KW-0560">Oxidoreductase</keyword>
<evidence type="ECO:0000256" key="1">
    <source>
        <dbReference type="ARBA" id="ARBA00018719"/>
    </source>
</evidence>
<dbReference type="PRINTS" id="PR00368">
    <property type="entry name" value="FADPNR"/>
</dbReference>
<evidence type="ECO:0000259" key="4">
    <source>
        <dbReference type="Pfam" id="PF07992"/>
    </source>
</evidence>
<organism evidence="5 6">
    <name type="scientific">Sphingomonas limnosediminicola</name>
    <dbReference type="NCBI Taxonomy" id="940133"/>
    <lineage>
        <taxon>Bacteria</taxon>
        <taxon>Pseudomonadati</taxon>
        <taxon>Pseudomonadota</taxon>
        <taxon>Alphaproteobacteria</taxon>
        <taxon>Sphingomonadales</taxon>
        <taxon>Sphingomonadaceae</taxon>
        <taxon>Sphingomonas</taxon>
    </lineage>
</organism>
<sequence>MTVRAVEDVEATRLSGADLHRLLLGEAELGERIMRALILRRMLLLEKGVGGPVIIGGAANPDVIRLSNFLTRNAHPFAQIEPGTPIADAILVQRKAKDLALPVLICPGELVLSRPSDEELARCIGLLQPLEDGAAVDLVVVGAGPAGLACSVYAASEGLSVILLDCRNIGGQAGASSRIENFLGFPTGISGNALMGRAMVQAQKFGVQTRVPSEAIGLSTIRADKHLVKLADNKTIEARAVVIASGASYRRLDVPGIDKFEDTSVHYWASPLEGRLCNGKDVVLVGGGNSAGQAAVFLAAHCRHVTLIARRSLSKTMSDYLIERISMLGNVTVVEDARLLCLEGDNGELATVGYQQRKAEHPRTVAAQHLFLFIGADPNTDWLKGSGVMLDRRGYIITETESSAGHFLLQTSQPGVFAIGDARAGSAKRVAAAAGDAANVTPAIHAMLAAANAHPATGNAGELAITVEIPA</sequence>
<accession>A0ABP7LM89</accession>
<evidence type="ECO:0000256" key="2">
    <source>
        <dbReference type="ARBA" id="ARBA00022630"/>
    </source>
</evidence>
<dbReference type="Pfam" id="PF07992">
    <property type="entry name" value="Pyr_redox_2"/>
    <property type="match status" value="1"/>
</dbReference>
<keyword evidence="6" id="KW-1185">Reference proteome</keyword>
<proteinExistence type="predicted"/>
<dbReference type="InterPro" id="IPR050097">
    <property type="entry name" value="Ferredoxin-NADP_redctase_2"/>
</dbReference>
<evidence type="ECO:0000256" key="3">
    <source>
        <dbReference type="ARBA" id="ARBA00023002"/>
    </source>
</evidence>
<dbReference type="EMBL" id="BAABBM010000001">
    <property type="protein sequence ID" value="GAA3903819.1"/>
    <property type="molecule type" value="Genomic_DNA"/>
</dbReference>
<protein>
    <recommendedName>
        <fullName evidence="1">Thioredoxin reductase</fullName>
    </recommendedName>
</protein>
<dbReference type="InterPro" id="IPR023753">
    <property type="entry name" value="FAD/NAD-binding_dom"/>
</dbReference>
<reference evidence="6" key="1">
    <citation type="journal article" date="2019" name="Int. J. Syst. Evol. Microbiol.">
        <title>The Global Catalogue of Microorganisms (GCM) 10K type strain sequencing project: providing services to taxonomists for standard genome sequencing and annotation.</title>
        <authorList>
            <consortium name="The Broad Institute Genomics Platform"/>
            <consortium name="The Broad Institute Genome Sequencing Center for Infectious Disease"/>
            <person name="Wu L."/>
            <person name="Ma J."/>
        </authorList>
    </citation>
    <scope>NUCLEOTIDE SEQUENCE [LARGE SCALE GENOMIC DNA]</scope>
    <source>
        <strain evidence="6">JCM 17543</strain>
    </source>
</reference>
<name>A0ABP7LM89_9SPHN</name>
<dbReference type="PANTHER" id="PTHR48105">
    <property type="entry name" value="THIOREDOXIN REDUCTASE 1-RELATED-RELATED"/>
    <property type="match status" value="1"/>
</dbReference>
<gene>
    <name evidence="5" type="ORF">GCM10022276_23100</name>
</gene>
<evidence type="ECO:0000313" key="5">
    <source>
        <dbReference type="EMBL" id="GAA3903819.1"/>
    </source>
</evidence>
<comment type="caution">
    <text evidence="5">The sequence shown here is derived from an EMBL/GenBank/DDBJ whole genome shotgun (WGS) entry which is preliminary data.</text>
</comment>
<evidence type="ECO:0000313" key="6">
    <source>
        <dbReference type="Proteomes" id="UP001500827"/>
    </source>
</evidence>
<dbReference type="SUPFAM" id="SSF51905">
    <property type="entry name" value="FAD/NAD(P)-binding domain"/>
    <property type="match status" value="1"/>
</dbReference>